<evidence type="ECO:0000256" key="5">
    <source>
        <dbReference type="ARBA" id="ARBA00022821"/>
    </source>
</evidence>
<dbReference type="InterPro" id="IPR038005">
    <property type="entry name" value="RX-like_CC"/>
</dbReference>
<comment type="similarity">
    <text evidence="1">Belongs to the disease resistance NB-LRR family.</text>
</comment>
<dbReference type="Gene3D" id="3.80.10.10">
    <property type="entry name" value="Ribonuclease Inhibitor"/>
    <property type="match status" value="1"/>
</dbReference>
<feature type="region of interest" description="Disordered" evidence="6">
    <location>
        <begin position="341"/>
        <end position="379"/>
    </location>
</feature>
<feature type="region of interest" description="Disordered" evidence="6">
    <location>
        <begin position="246"/>
        <end position="267"/>
    </location>
</feature>
<dbReference type="Gene3D" id="1.20.5.4130">
    <property type="match status" value="1"/>
</dbReference>
<dbReference type="Pfam" id="PF18052">
    <property type="entry name" value="Rx_N"/>
    <property type="match status" value="1"/>
</dbReference>
<feature type="compositionally biased region" description="Polar residues" evidence="6">
    <location>
        <begin position="450"/>
        <end position="460"/>
    </location>
</feature>
<organism evidence="8 9">
    <name type="scientific">Miscanthus lutarioriparius</name>
    <dbReference type="NCBI Taxonomy" id="422564"/>
    <lineage>
        <taxon>Eukaryota</taxon>
        <taxon>Viridiplantae</taxon>
        <taxon>Streptophyta</taxon>
        <taxon>Embryophyta</taxon>
        <taxon>Tracheophyta</taxon>
        <taxon>Spermatophyta</taxon>
        <taxon>Magnoliopsida</taxon>
        <taxon>Liliopsida</taxon>
        <taxon>Poales</taxon>
        <taxon>Poaceae</taxon>
        <taxon>PACMAD clade</taxon>
        <taxon>Panicoideae</taxon>
        <taxon>Andropogonodae</taxon>
        <taxon>Andropogoneae</taxon>
        <taxon>Saccharinae</taxon>
        <taxon>Miscanthus</taxon>
    </lineage>
</organism>
<keyword evidence="9" id="KW-1185">Reference proteome</keyword>
<evidence type="ECO:0000256" key="6">
    <source>
        <dbReference type="SAM" id="MobiDB-lite"/>
    </source>
</evidence>
<protein>
    <recommendedName>
        <fullName evidence="7">Disease resistance N-terminal domain-containing protein</fullName>
    </recommendedName>
</protein>
<dbReference type="EMBL" id="CAJGYO010000010">
    <property type="protein sequence ID" value="CAD6256882.1"/>
    <property type="molecule type" value="Genomic_DNA"/>
</dbReference>
<evidence type="ECO:0000313" key="8">
    <source>
        <dbReference type="EMBL" id="CAD6256882.1"/>
    </source>
</evidence>
<dbReference type="InterPro" id="IPR032675">
    <property type="entry name" value="LRR_dom_sf"/>
</dbReference>
<evidence type="ECO:0000256" key="2">
    <source>
        <dbReference type="ARBA" id="ARBA00022614"/>
    </source>
</evidence>
<keyword evidence="4" id="KW-0547">Nucleotide-binding</keyword>
<name>A0A811QLC8_9POAL</name>
<dbReference type="GO" id="GO:0006952">
    <property type="term" value="P:defense response"/>
    <property type="evidence" value="ECO:0007669"/>
    <property type="project" value="UniProtKB-KW"/>
</dbReference>
<accession>A0A811QLC8</accession>
<feature type="region of interest" description="Disordered" evidence="6">
    <location>
        <begin position="438"/>
        <end position="460"/>
    </location>
</feature>
<feature type="domain" description="Disease resistance N-terminal" evidence="7">
    <location>
        <begin position="8"/>
        <end position="87"/>
    </location>
</feature>
<keyword evidence="5" id="KW-0611">Plant defense</keyword>
<gene>
    <name evidence="8" type="ORF">NCGR_LOCUS40378</name>
</gene>
<evidence type="ECO:0000256" key="3">
    <source>
        <dbReference type="ARBA" id="ARBA00022737"/>
    </source>
</evidence>
<dbReference type="PANTHER" id="PTHR19338">
    <property type="entry name" value="TRANSLOCASE OF INNER MITOCHONDRIAL MEMBRANE 13 HOMOLOG"/>
    <property type="match status" value="1"/>
</dbReference>
<evidence type="ECO:0000313" key="9">
    <source>
        <dbReference type="Proteomes" id="UP000604825"/>
    </source>
</evidence>
<sequence length="926" mass="104427">MAELAAGAVSSLLNAIRDEARLQGRVRGDIQFIKEEMESMNSFLLHLARTSPPGGEHDEQVRTWMNQVRLLAHDCNNCIDMYLYHGNPDIQRARGGLWSYLWWVPWFLQKMLAQHRAAIQLGELKNRARDVGERRLRYGVEVPGKVTAGKSPAPPGHSLAPGTITPSSSYLPGGDDAAGVDDEQDEDNQLATTTHHHSRREPFQRTPEPSHKKHWMWQRPISISRITTTLGSSLLHIMWLLNHPKSQSKQEGSTGEDKEDRNHTRSQAWQERWEMRYEIRGHIRERENWVKIEKINETITEEMKMMPEVDQMHKEGQSSIQPLGILLHALQLLVAAAESKIESSEEKDKTPQGNGKDENQQGNGNDNSEHVKKKDKALRTLQNYDIDETASKLLQYMQMKNEADKKAEPPANTDLDVTKYKHILSELFPNSKRLQLLAKQQDESTKRESVTTGDSNTSGENQIKEIVHKFTREIIQELLEDTVKKLATGTTTQIKRLLSGYNDLVPSNTDTELTPSLESPSHTCTKIICSVQIPRKIGKMLNMEELHNVHASKTGKELKDIGKLCQLRKLGVAIKGTNDHLTNLFQAIGDLCECLDSLSLTLPIPTGETSSFSAELQKAISSLLNDMPKNLQNLSINGTTQNVEILPLLAKDCDKLAKVTLSNTFLKQENLNILSKSTNLQCMKLGHNAYKDTSLNMKAGEFPMLRYFIVVGSNMNDIMFEHEAPPELEKIVFFSTNINSLCGVYDLPKLQELELNNSSKLLSLFGNAKKKKKTKVTLRDDKLKESDVQILSKRTGLLCLVLSGKSCDKEKLEFNKDDLPNLNFVAINCPDIANISFSKGSAPKLKKIIWSITSMGSISGIKNLPRLMELEIYGEVVTNEVKEAIEVHKNSPDLIHYKPEKQQKTKGNAPAEANVGRLSFFWKHRR</sequence>
<evidence type="ECO:0000256" key="4">
    <source>
        <dbReference type="ARBA" id="ARBA00022741"/>
    </source>
</evidence>
<feature type="compositionally biased region" description="Acidic residues" evidence="6">
    <location>
        <begin position="178"/>
        <end position="188"/>
    </location>
</feature>
<dbReference type="InterPro" id="IPR041118">
    <property type="entry name" value="Rx_N"/>
</dbReference>
<feature type="compositionally biased region" description="Basic and acidic residues" evidence="6">
    <location>
        <begin position="341"/>
        <end position="359"/>
    </location>
</feature>
<dbReference type="SUPFAM" id="SSF52058">
    <property type="entry name" value="L domain-like"/>
    <property type="match status" value="1"/>
</dbReference>
<keyword evidence="3" id="KW-0677">Repeat</keyword>
<feature type="region of interest" description="Disordered" evidence="6">
    <location>
        <begin position="143"/>
        <end position="214"/>
    </location>
</feature>
<proteinExistence type="inferred from homology"/>
<reference evidence="8" key="1">
    <citation type="submission" date="2020-10" db="EMBL/GenBank/DDBJ databases">
        <authorList>
            <person name="Han B."/>
            <person name="Lu T."/>
            <person name="Zhao Q."/>
            <person name="Huang X."/>
            <person name="Zhao Y."/>
        </authorList>
    </citation>
    <scope>NUCLEOTIDE SEQUENCE</scope>
</reference>
<feature type="compositionally biased region" description="Basic and acidic residues" evidence="6">
    <location>
        <begin position="440"/>
        <end position="449"/>
    </location>
</feature>
<dbReference type="GO" id="GO:0000166">
    <property type="term" value="F:nucleotide binding"/>
    <property type="evidence" value="ECO:0007669"/>
    <property type="project" value="UniProtKB-KW"/>
</dbReference>
<dbReference type="PANTHER" id="PTHR19338:SF40">
    <property type="entry name" value="OS06G0314450 PROTEIN"/>
    <property type="match status" value="1"/>
</dbReference>
<dbReference type="Proteomes" id="UP000604825">
    <property type="component" value="Unassembled WGS sequence"/>
</dbReference>
<keyword evidence="2" id="KW-0433">Leucine-rich repeat</keyword>
<comment type="caution">
    <text evidence="8">The sequence shown here is derived from an EMBL/GenBank/DDBJ whole genome shotgun (WGS) entry which is preliminary data.</text>
</comment>
<evidence type="ECO:0000259" key="7">
    <source>
        <dbReference type="Pfam" id="PF18052"/>
    </source>
</evidence>
<dbReference type="AlphaFoldDB" id="A0A811QLC8"/>
<dbReference type="CDD" id="cd14798">
    <property type="entry name" value="RX-CC_like"/>
    <property type="match status" value="1"/>
</dbReference>
<evidence type="ECO:0000256" key="1">
    <source>
        <dbReference type="ARBA" id="ARBA00008894"/>
    </source>
</evidence>